<evidence type="ECO:0000313" key="4">
    <source>
        <dbReference type="EMBL" id="BBZ21230.1"/>
    </source>
</evidence>
<protein>
    <recommendedName>
        <fullName evidence="6">MspA protein</fullName>
    </recommendedName>
</protein>
<dbReference type="Pfam" id="PF09203">
    <property type="entry name" value="MspA"/>
    <property type="match status" value="1"/>
</dbReference>
<dbReference type="Gene3D" id="2.60.40.1650">
    <property type="entry name" value="Porin MspA (Ig-like beta-sandwich domain)"/>
    <property type="match status" value="2"/>
</dbReference>
<evidence type="ECO:0000256" key="1">
    <source>
        <dbReference type="ARBA" id="ARBA00022729"/>
    </source>
</evidence>
<name>A0A7I7WVU6_MYCGU</name>
<dbReference type="KEGG" id="mgad:MGAD_55650"/>
<gene>
    <name evidence="4" type="ORF">MGAD_55650</name>
</gene>
<feature type="region of interest" description="Disordered" evidence="2">
    <location>
        <begin position="45"/>
        <end position="71"/>
    </location>
</feature>
<dbReference type="EMBL" id="AP022608">
    <property type="protein sequence ID" value="BBZ21230.1"/>
    <property type="molecule type" value="Genomic_DNA"/>
</dbReference>
<organism evidence="4 5">
    <name type="scientific">Mycolicibacterium gadium</name>
    <name type="common">Mycobacterium gadium</name>
    <dbReference type="NCBI Taxonomy" id="1794"/>
    <lineage>
        <taxon>Bacteria</taxon>
        <taxon>Bacillati</taxon>
        <taxon>Actinomycetota</taxon>
        <taxon>Actinomycetes</taxon>
        <taxon>Mycobacteriales</taxon>
        <taxon>Mycobacteriaceae</taxon>
        <taxon>Mycolicibacterium</taxon>
    </lineage>
</organism>
<keyword evidence="1 3" id="KW-0732">Signal</keyword>
<accession>A0A7I7WVU6</accession>
<evidence type="ECO:0000256" key="2">
    <source>
        <dbReference type="SAM" id="MobiDB-lite"/>
    </source>
</evidence>
<dbReference type="Proteomes" id="UP000466187">
    <property type="component" value="Chromosome"/>
</dbReference>
<evidence type="ECO:0000256" key="3">
    <source>
        <dbReference type="SAM" id="SignalP"/>
    </source>
</evidence>
<proteinExistence type="predicted"/>
<feature type="signal peptide" evidence="3">
    <location>
        <begin position="1"/>
        <end position="30"/>
    </location>
</feature>
<dbReference type="InterPro" id="IPR036435">
    <property type="entry name" value="Leukocidin/porin_MspA_sf"/>
</dbReference>
<evidence type="ECO:0008006" key="6">
    <source>
        <dbReference type="Google" id="ProtNLM"/>
    </source>
</evidence>
<dbReference type="SUPFAM" id="SSF56959">
    <property type="entry name" value="Leukocidin-like"/>
    <property type="match status" value="1"/>
</dbReference>
<dbReference type="RefSeq" id="WP_235690196.1">
    <property type="nucleotide sequence ID" value="NZ_AP022608.1"/>
</dbReference>
<dbReference type="AlphaFoldDB" id="A0A7I7WVU6"/>
<sequence length="251" mass="25520">MTVGDVLRRGTTVLAISGLLSSASIGIAAAQPQPEPQPVAVDAAAPAVGVPPPPPVDEGRVESTPPAVTEAPDGWQLTLSAKDETQAPIPPLTTALSSREYVVGGTFSGSLRGPDDGAENGGTLEVGYEIGCGIDMSTSNGVSLTGTLGLNPSIGLIGIDVISPGIDGVLPGLGGNIGGGITVGLKPGLINIIPVTKKEYTGADPWVMVSKFRVKIDGCVGESFIRSYAFLTRSTEQSEAVLAWYGVTKKI</sequence>
<dbReference type="InterPro" id="IPR015286">
    <property type="entry name" value="Porin_fam_mycobact-type"/>
</dbReference>
<evidence type="ECO:0000313" key="5">
    <source>
        <dbReference type="Proteomes" id="UP000466187"/>
    </source>
</evidence>
<reference evidence="4 5" key="1">
    <citation type="journal article" date="2019" name="Emerg. Microbes Infect.">
        <title>Comprehensive subspecies identification of 175 nontuberculous mycobacteria species based on 7547 genomic profiles.</title>
        <authorList>
            <person name="Matsumoto Y."/>
            <person name="Kinjo T."/>
            <person name="Motooka D."/>
            <person name="Nabeya D."/>
            <person name="Jung N."/>
            <person name="Uechi K."/>
            <person name="Horii T."/>
            <person name="Iida T."/>
            <person name="Fujita J."/>
            <person name="Nakamura S."/>
        </authorList>
    </citation>
    <scope>NUCLEOTIDE SEQUENCE [LARGE SCALE GENOMIC DNA]</scope>
    <source>
        <strain evidence="4 5">JCM 12688</strain>
    </source>
</reference>
<feature type="chain" id="PRO_5029676685" description="MspA protein" evidence="3">
    <location>
        <begin position="31"/>
        <end position="251"/>
    </location>
</feature>